<accession>A0A953LAS7</accession>
<dbReference type="InterPro" id="IPR036111">
    <property type="entry name" value="Mal/L-sulfo/L-lacto_DH-like_sf"/>
</dbReference>
<dbReference type="Gene3D" id="1.10.1530.10">
    <property type="match status" value="1"/>
</dbReference>
<protein>
    <submittedName>
        <fullName evidence="2">3-dehydro-L-gulonate 2-dehydrogenase</fullName>
        <ecNumber evidence="2">1.1.1.130</ecNumber>
    </submittedName>
</protein>
<organism evidence="2 3">
    <name type="scientific">Membranihabitans marinus</name>
    <dbReference type="NCBI Taxonomy" id="1227546"/>
    <lineage>
        <taxon>Bacteria</taxon>
        <taxon>Pseudomonadati</taxon>
        <taxon>Bacteroidota</taxon>
        <taxon>Saprospiria</taxon>
        <taxon>Saprospirales</taxon>
        <taxon>Saprospiraceae</taxon>
        <taxon>Membranihabitans</taxon>
    </lineage>
</organism>
<comment type="caution">
    <text evidence="2">The sequence shown here is derived from an EMBL/GenBank/DDBJ whole genome shotgun (WGS) entry which is preliminary data.</text>
</comment>
<dbReference type="InterPro" id="IPR043143">
    <property type="entry name" value="Mal/L-sulf/L-lact_DH-like_NADP"/>
</dbReference>
<dbReference type="GO" id="GO:0047559">
    <property type="term" value="F:3-dehydro-L-gulonate 2-dehydrogenase activity"/>
    <property type="evidence" value="ECO:0007669"/>
    <property type="project" value="UniProtKB-EC"/>
</dbReference>
<dbReference type="Gene3D" id="3.30.1370.60">
    <property type="entry name" value="Hypothetical oxidoreductase yiak, domain 2"/>
    <property type="match status" value="1"/>
</dbReference>
<dbReference type="SUPFAM" id="SSF89733">
    <property type="entry name" value="L-sulfolactate dehydrogenase-like"/>
    <property type="match status" value="1"/>
</dbReference>
<evidence type="ECO:0000313" key="2">
    <source>
        <dbReference type="EMBL" id="MBY5960285.1"/>
    </source>
</evidence>
<sequence>MKAKNAAINLPFQEIEHRLYGITRGLGFDENTAHLIAHTHTQSSCDGIESHGLNRFPRFVEYVHQGYINPKARAELVTPFGSWERWDGHRGAGIPNADQAIRRAVELAKSKGMGGVALRNTNHWMRAGTYGWIAAEQNCMAICMTNTIPNLPPWGGQTPTIGNNPLVIAVPRDQGPIVLDMATSQFSYGKMEDSQRNGKQLPFPGGWDQHGELTKDPGAILDGGLVLPAGYWKGSGLSIVMDLMVSLLADGQASHEIGQKKYETGLSQLFLCIDMDQAGTGSAYQNAADTIIDHIHATGRGDEAVYYPGERTLQRRKENMKNGIPVDVEIWDEIDGMRY</sequence>
<dbReference type="PANTHER" id="PTHR11091:SF3">
    <property type="entry name" value="2,3-DIKETO-L-GULONATE REDUCTASE"/>
    <property type="match status" value="1"/>
</dbReference>
<reference evidence="2" key="1">
    <citation type="submission" date="2021-06" db="EMBL/GenBank/DDBJ databases">
        <title>44 bacteria genomes isolated from Dapeng, Shenzhen.</title>
        <authorList>
            <person name="Zheng W."/>
            <person name="Yu S."/>
            <person name="Huang Y."/>
        </authorList>
    </citation>
    <scope>NUCLEOTIDE SEQUENCE</scope>
    <source>
        <strain evidence="2">DP5N28-2</strain>
    </source>
</reference>
<keyword evidence="1 2" id="KW-0560">Oxidoreductase</keyword>
<dbReference type="InterPro" id="IPR043144">
    <property type="entry name" value="Mal/L-sulf/L-lact_DH-like_ah"/>
</dbReference>
<gene>
    <name evidence="2" type="primary">yiaK</name>
    <name evidence="2" type="ORF">KUV50_19205</name>
</gene>
<dbReference type="Proteomes" id="UP000753961">
    <property type="component" value="Unassembled WGS sequence"/>
</dbReference>
<keyword evidence="3" id="KW-1185">Reference proteome</keyword>
<evidence type="ECO:0000313" key="3">
    <source>
        <dbReference type="Proteomes" id="UP000753961"/>
    </source>
</evidence>
<evidence type="ECO:0000256" key="1">
    <source>
        <dbReference type="ARBA" id="ARBA00023002"/>
    </source>
</evidence>
<proteinExistence type="predicted"/>
<name>A0A953LAS7_9BACT</name>
<dbReference type="NCBIfam" id="NF009750">
    <property type="entry name" value="PRK13260.1"/>
    <property type="match status" value="1"/>
</dbReference>
<dbReference type="EC" id="1.1.1.130" evidence="2"/>
<dbReference type="PANTHER" id="PTHR11091">
    <property type="entry name" value="OXIDOREDUCTASE-RELATED"/>
    <property type="match status" value="1"/>
</dbReference>
<dbReference type="EMBL" id="JAHVHU010000031">
    <property type="protein sequence ID" value="MBY5960285.1"/>
    <property type="molecule type" value="Genomic_DNA"/>
</dbReference>
<dbReference type="Pfam" id="PF02615">
    <property type="entry name" value="Ldh_2"/>
    <property type="match status" value="1"/>
</dbReference>
<dbReference type="AlphaFoldDB" id="A0A953LAS7"/>
<dbReference type="RefSeq" id="WP_222581834.1">
    <property type="nucleotide sequence ID" value="NZ_JAHVHU010000031.1"/>
</dbReference>
<dbReference type="InterPro" id="IPR003767">
    <property type="entry name" value="Malate/L-lactate_DH-like"/>
</dbReference>